<dbReference type="CDD" id="cd18791">
    <property type="entry name" value="SF2_C_RHA"/>
    <property type="match status" value="1"/>
</dbReference>
<dbReference type="GO" id="GO:0003724">
    <property type="term" value="F:RNA helicase activity"/>
    <property type="evidence" value="ECO:0007669"/>
    <property type="project" value="UniProtKB-EC"/>
</dbReference>
<dbReference type="FunFam" id="3.40.50.300:FF:002125">
    <property type="entry name" value="ATP-dependent helicase HrpB"/>
    <property type="match status" value="1"/>
</dbReference>
<dbReference type="InterPro" id="IPR013689">
    <property type="entry name" value="RNA_helicase_ATP-dep_HrpB_C"/>
</dbReference>
<evidence type="ECO:0000256" key="4">
    <source>
        <dbReference type="ARBA" id="ARBA00022840"/>
    </source>
</evidence>
<dbReference type="Gene3D" id="3.40.50.300">
    <property type="entry name" value="P-loop containing nucleotide triphosphate hydrolases"/>
    <property type="match status" value="2"/>
</dbReference>
<dbReference type="SMART" id="SM00847">
    <property type="entry name" value="HA2"/>
    <property type="match status" value="1"/>
</dbReference>
<sequence>MRKSISFIHIQDQPAIIHKHLMTADNTSLPVTEALPELDKALGSHGKAVLVAPPGAGKTTLVPLHLLKQDWCKNKKLILLEPRRLAARAAARQMASRLGEKVGETVGYLMRFDKKISKSTRIVVVTEGVYSRMVLDDPELSSVAAVLFDEFHERSLDADFGLALTLDIMEGLRPDLKILVMSATLDGARIAKVLQGAPLIESKGRSFPVDIVYQPRKATDTIEEAMAKAIRHWLSSQPESILAFLPGQREIKKTAQLLADTVDKNTIIAPLYGAMDIKEQDIAIKPADQGHRKVVLATSIAETSLTIDGIGVVIDSGLSRVPVFEPSTGVTRLETVRASRASVDQRAGRAGRTARGIAVRLWHEGQTSSLQDFQTPEIFSADLSNLVLDSAAFGITDLSKLVFLDPPPKPQIVEARELLKKLDAIDETGRITPIGKKMRETALPVRLSAMLIKTKTIEETRLASEIAVILTERGLGGNDDDIGRRIEKFRTDKSDRAKKARLLVQRLVNRQSLDSRPVSKVGFENSAALSVDHLGRLLLLAWPDRVAKARGNKGRFLLANGRGVAVDEFSSFFKADYLVVADMMGKAEEARVLAAAKIDEETIRNVLADKIERHRDLSFDVQSRCFRAREIQKLGAINLSEKPLPLPSGEEADHAVIKAIRHYGLDLLPWTKETIALRHRLQWLHRGLGGPWPDMSDEQLLKKLDDWLLPFLHGEARIDTISGKVIYNGLISLVPYQLQNEIDKKAPTHFTVPTGSHIPINYEGEAPLISVRVQELFGLSQHPSIADGHIPLVLELLSPSHRPIQITRDLPGFWRGSWADVRAEMRGRYPKHPWPEDPLSALPTRRAKPRGS</sequence>
<dbReference type="PROSITE" id="PS51194">
    <property type="entry name" value="HELICASE_CTER"/>
    <property type="match status" value="1"/>
</dbReference>
<dbReference type="InterPro" id="IPR011545">
    <property type="entry name" value="DEAD/DEAH_box_helicase_dom"/>
</dbReference>
<evidence type="ECO:0000256" key="2">
    <source>
        <dbReference type="ARBA" id="ARBA00022801"/>
    </source>
</evidence>
<evidence type="ECO:0000313" key="9">
    <source>
        <dbReference type="Proteomes" id="UP000189660"/>
    </source>
</evidence>
<dbReference type="Proteomes" id="UP000189660">
    <property type="component" value="Chromosome"/>
</dbReference>
<feature type="domain" description="Helicase C-terminal" evidence="7">
    <location>
        <begin position="229"/>
        <end position="394"/>
    </location>
</feature>
<dbReference type="AlphaFoldDB" id="A0A1U9M8U0"/>
<dbReference type="PANTHER" id="PTHR43519">
    <property type="entry name" value="ATP-DEPENDENT RNA HELICASE HRPB"/>
    <property type="match status" value="1"/>
</dbReference>
<dbReference type="PIRSF" id="PIRSF005496">
    <property type="entry name" value="ATP_hel_hrpB"/>
    <property type="match status" value="1"/>
</dbReference>
<dbReference type="Pfam" id="PF00270">
    <property type="entry name" value="DEAD"/>
    <property type="match status" value="1"/>
</dbReference>
<dbReference type="Pfam" id="PF04408">
    <property type="entry name" value="WHD_HA2"/>
    <property type="match status" value="1"/>
</dbReference>
<evidence type="ECO:0000259" key="7">
    <source>
        <dbReference type="PROSITE" id="PS51194"/>
    </source>
</evidence>
<dbReference type="SMART" id="SM00487">
    <property type="entry name" value="DEXDc"/>
    <property type="match status" value="1"/>
</dbReference>
<keyword evidence="1" id="KW-0547">Nucleotide-binding</keyword>
<dbReference type="InterPro" id="IPR027417">
    <property type="entry name" value="P-loop_NTPase"/>
</dbReference>
<dbReference type="GO" id="GO:0003676">
    <property type="term" value="F:nucleic acid binding"/>
    <property type="evidence" value="ECO:0007669"/>
    <property type="project" value="InterPro"/>
</dbReference>
<gene>
    <name evidence="8" type="ORF">BBC0178_002300</name>
</gene>
<dbReference type="InterPro" id="IPR001650">
    <property type="entry name" value="Helicase_C-like"/>
</dbReference>
<name>A0A1U9M8U0_9HYPH</name>
<dbReference type="KEGG" id="bapa:BBC0178_002300"/>
<dbReference type="PROSITE" id="PS51192">
    <property type="entry name" value="HELICASE_ATP_BIND_1"/>
    <property type="match status" value="1"/>
</dbReference>
<feature type="region of interest" description="Disordered" evidence="5">
    <location>
        <begin position="829"/>
        <end position="852"/>
    </location>
</feature>
<dbReference type="InterPro" id="IPR007502">
    <property type="entry name" value="Helicase-assoc_dom"/>
</dbReference>
<dbReference type="InterPro" id="IPR048333">
    <property type="entry name" value="HA2_WH"/>
</dbReference>
<dbReference type="CDD" id="cd17990">
    <property type="entry name" value="DEXHc_HrpB"/>
    <property type="match status" value="1"/>
</dbReference>
<keyword evidence="2 8" id="KW-0378">Hydrolase</keyword>
<dbReference type="GO" id="GO:0005524">
    <property type="term" value="F:ATP binding"/>
    <property type="evidence" value="ECO:0007669"/>
    <property type="project" value="UniProtKB-KW"/>
</dbReference>
<accession>A0A1U9M8U0</accession>
<organism evidence="8 9">
    <name type="scientific">Bartonella apihabitans</name>
    <dbReference type="NCBI Taxonomy" id="2750929"/>
    <lineage>
        <taxon>Bacteria</taxon>
        <taxon>Pseudomonadati</taxon>
        <taxon>Pseudomonadota</taxon>
        <taxon>Alphaproteobacteria</taxon>
        <taxon>Hyphomicrobiales</taxon>
        <taxon>Bartonellaceae</taxon>
        <taxon>Bartonella</taxon>
    </lineage>
</organism>
<evidence type="ECO:0000256" key="5">
    <source>
        <dbReference type="SAM" id="MobiDB-lite"/>
    </source>
</evidence>
<dbReference type="Gene3D" id="1.20.120.1080">
    <property type="match status" value="1"/>
</dbReference>
<dbReference type="Pfam" id="PF00271">
    <property type="entry name" value="Helicase_C"/>
    <property type="match status" value="1"/>
</dbReference>
<evidence type="ECO:0000256" key="1">
    <source>
        <dbReference type="ARBA" id="ARBA00022741"/>
    </source>
</evidence>
<dbReference type="SMART" id="SM00490">
    <property type="entry name" value="HELICc"/>
    <property type="match status" value="1"/>
</dbReference>
<keyword evidence="9" id="KW-1185">Reference proteome</keyword>
<dbReference type="EMBL" id="CP015820">
    <property type="protein sequence ID" value="AQT41737.1"/>
    <property type="molecule type" value="Genomic_DNA"/>
</dbReference>
<evidence type="ECO:0000259" key="6">
    <source>
        <dbReference type="PROSITE" id="PS51192"/>
    </source>
</evidence>
<dbReference type="NCBIfam" id="TIGR01970">
    <property type="entry name" value="DEAH_box_HrpB"/>
    <property type="match status" value="1"/>
</dbReference>
<dbReference type="PANTHER" id="PTHR43519:SF1">
    <property type="entry name" value="ATP-DEPENDENT RNA HELICASE HRPB"/>
    <property type="match status" value="1"/>
</dbReference>
<reference evidence="8 9" key="1">
    <citation type="submission" date="2016-11" db="EMBL/GenBank/DDBJ databases">
        <title>Comparative genomics of Bartonella apis.</title>
        <authorList>
            <person name="Engel P."/>
        </authorList>
    </citation>
    <scope>NUCLEOTIDE SEQUENCE [LARGE SCALE GENOMIC DNA]</scope>
    <source>
        <strain evidence="8 9">BBC0178</strain>
    </source>
</reference>
<dbReference type="Pfam" id="PF08482">
    <property type="entry name" value="HrpB_C"/>
    <property type="match status" value="1"/>
</dbReference>
<dbReference type="InterPro" id="IPR049614">
    <property type="entry name" value="HrpB_DEXH"/>
</dbReference>
<keyword evidence="4" id="KW-0067">ATP-binding</keyword>
<dbReference type="SUPFAM" id="SSF52540">
    <property type="entry name" value="P-loop containing nucleoside triphosphate hydrolases"/>
    <property type="match status" value="1"/>
</dbReference>
<dbReference type="InterPro" id="IPR010225">
    <property type="entry name" value="HrpB"/>
</dbReference>
<dbReference type="EC" id="3.6.4.13" evidence="8"/>
<evidence type="ECO:0000313" key="8">
    <source>
        <dbReference type="EMBL" id="AQT41737.1"/>
    </source>
</evidence>
<dbReference type="GO" id="GO:0016787">
    <property type="term" value="F:hydrolase activity"/>
    <property type="evidence" value="ECO:0007669"/>
    <property type="project" value="UniProtKB-KW"/>
</dbReference>
<proteinExistence type="predicted"/>
<keyword evidence="3 8" id="KW-0347">Helicase</keyword>
<evidence type="ECO:0000256" key="3">
    <source>
        <dbReference type="ARBA" id="ARBA00022806"/>
    </source>
</evidence>
<feature type="domain" description="Helicase ATP-binding" evidence="6">
    <location>
        <begin position="39"/>
        <end position="203"/>
    </location>
</feature>
<dbReference type="InterPro" id="IPR014001">
    <property type="entry name" value="Helicase_ATP-bd"/>
</dbReference>
<protein>
    <submittedName>
        <fullName evidence="8">ATP-dependent helicase HrpB</fullName>
        <ecNumber evidence="8">3.6.4.13</ecNumber>
    </submittedName>
</protein>